<reference evidence="3" key="1">
    <citation type="submission" date="2016-10" db="EMBL/GenBank/DDBJ databases">
        <authorList>
            <person name="Varghese N."/>
            <person name="Submissions S."/>
        </authorList>
    </citation>
    <scope>NUCLEOTIDE SEQUENCE [LARGE SCALE GENOMIC DNA]</scope>
    <source>
        <strain evidence="3">DSM 44544</strain>
    </source>
</reference>
<evidence type="ECO:0000256" key="1">
    <source>
        <dbReference type="SAM" id="Phobius"/>
    </source>
</evidence>
<evidence type="ECO:0000313" key="3">
    <source>
        <dbReference type="Proteomes" id="UP000199622"/>
    </source>
</evidence>
<dbReference type="Proteomes" id="UP000199622">
    <property type="component" value="Unassembled WGS sequence"/>
</dbReference>
<proteinExistence type="predicted"/>
<keyword evidence="1" id="KW-0812">Transmembrane</keyword>
<sequence length="38" mass="4084">MNEVLGFMFLRFAVIGGGILLLVLLLGVVAIVLKKLGR</sequence>
<name>A0A1H4ID70_9PSEU</name>
<keyword evidence="3" id="KW-1185">Reference proteome</keyword>
<keyword evidence="1" id="KW-1133">Transmembrane helix</keyword>
<keyword evidence="1" id="KW-0472">Membrane</keyword>
<dbReference type="EMBL" id="FNSO01000002">
    <property type="protein sequence ID" value="SEB31880.1"/>
    <property type="molecule type" value="Genomic_DNA"/>
</dbReference>
<feature type="transmembrane region" description="Helical" evidence="1">
    <location>
        <begin position="12"/>
        <end position="33"/>
    </location>
</feature>
<gene>
    <name evidence="2" type="ORF">SAMN04489727_0348</name>
</gene>
<protein>
    <submittedName>
        <fullName evidence="2">Uncharacterized protein</fullName>
    </submittedName>
</protein>
<accession>A0A1H4ID70</accession>
<evidence type="ECO:0000313" key="2">
    <source>
        <dbReference type="EMBL" id="SEB31880.1"/>
    </source>
</evidence>
<dbReference type="AlphaFoldDB" id="A0A1H4ID70"/>
<organism evidence="2 3">
    <name type="scientific">Amycolatopsis tolypomycina</name>
    <dbReference type="NCBI Taxonomy" id="208445"/>
    <lineage>
        <taxon>Bacteria</taxon>
        <taxon>Bacillati</taxon>
        <taxon>Actinomycetota</taxon>
        <taxon>Actinomycetes</taxon>
        <taxon>Pseudonocardiales</taxon>
        <taxon>Pseudonocardiaceae</taxon>
        <taxon>Amycolatopsis</taxon>
    </lineage>
</organism>